<evidence type="ECO:0000313" key="6">
    <source>
        <dbReference type="EMBL" id="KAK2196843.1"/>
    </source>
</evidence>
<reference evidence="6" key="1">
    <citation type="journal article" date="2023" name="Nat. Microbiol.">
        <title>Babesia duncani multi-omics identifies virulence factors and drug targets.</title>
        <authorList>
            <person name="Singh P."/>
            <person name="Lonardi S."/>
            <person name="Liang Q."/>
            <person name="Vydyam P."/>
            <person name="Khabirova E."/>
            <person name="Fang T."/>
            <person name="Gihaz S."/>
            <person name="Thekkiniath J."/>
            <person name="Munshi M."/>
            <person name="Abel S."/>
            <person name="Ciampossin L."/>
            <person name="Batugedara G."/>
            <person name="Gupta M."/>
            <person name="Lu X.M."/>
            <person name="Lenz T."/>
            <person name="Chakravarty S."/>
            <person name="Cornillot E."/>
            <person name="Hu Y."/>
            <person name="Ma W."/>
            <person name="Gonzalez L.M."/>
            <person name="Sanchez S."/>
            <person name="Estrada K."/>
            <person name="Sanchez-Flores A."/>
            <person name="Montero E."/>
            <person name="Harb O.S."/>
            <person name="Le Roch K.G."/>
            <person name="Mamoun C.B."/>
        </authorList>
    </citation>
    <scope>NUCLEOTIDE SEQUENCE</scope>
    <source>
        <strain evidence="6">WA1</strain>
    </source>
</reference>
<evidence type="ECO:0000313" key="7">
    <source>
        <dbReference type="Proteomes" id="UP001214638"/>
    </source>
</evidence>
<proteinExistence type="inferred from homology"/>
<dbReference type="EC" id="3.6.4.13" evidence="4"/>
<name>A0AAD9PM00_9APIC</name>
<keyword evidence="4" id="KW-0694">RNA-binding</keyword>
<dbReference type="Pfam" id="PF00270">
    <property type="entry name" value="DEAD"/>
    <property type="match status" value="1"/>
</dbReference>
<dbReference type="InterPro" id="IPR027417">
    <property type="entry name" value="P-loop_NTPase"/>
</dbReference>
<comment type="similarity">
    <text evidence="4">Belongs to the DEAD box helicase family.</text>
</comment>
<evidence type="ECO:0000259" key="5">
    <source>
        <dbReference type="PROSITE" id="PS51192"/>
    </source>
</evidence>
<dbReference type="InterPro" id="IPR014001">
    <property type="entry name" value="Helicase_ATP-bd"/>
</dbReference>
<accession>A0AAD9PM00</accession>
<dbReference type="InterPro" id="IPR011545">
    <property type="entry name" value="DEAD/DEAH_box_helicase_dom"/>
</dbReference>
<keyword evidence="7" id="KW-1185">Reference proteome</keyword>
<evidence type="ECO:0000256" key="2">
    <source>
        <dbReference type="ARBA" id="ARBA00022801"/>
    </source>
</evidence>
<dbReference type="Proteomes" id="UP001214638">
    <property type="component" value="Unassembled WGS sequence"/>
</dbReference>
<dbReference type="Gene3D" id="3.40.50.300">
    <property type="entry name" value="P-loop containing nucleotide triphosphate hydrolases"/>
    <property type="match status" value="1"/>
</dbReference>
<dbReference type="PROSITE" id="PS51192">
    <property type="entry name" value="HELICASE_ATP_BIND_1"/>
    <property type="match status" value="1"/>
</dbReference>
<evidence type="ECO:0000256" key="4">
    <source>
        <dbReference type="RuleBase" id="RU365068"/>
    </source>
</evidence>
<dbReference type="RefSeq" id="XP_067803685.1">
    <property type="nucleotide sequence ID" value="XM_067947121.1"/>
</dbReference>
<gene>
    <name evidence="6" type="ORF">BdWA1_002092</name>
</gene>
<comment type="domain">
    <text evidence="4">The Q motif is unique to and characteristic of the DEAD box family of RNA helicases and controls ATP binding and hydrolysis.</text>
</comment>
<keyword evidence="4 6" id="KW-0347">Helicase</keyword>
<comment type="catalytic activity">
    <reaction evidence="4">
        <text>ATP + H2O = ADP + phosphate + H(+)</text>
        <dbReference type="Rhea" id="RHEA:13065"/>
        <dbReference type="ChEBI" id="CHEBI:15377"/>
        <dbReference type="ChEBI" id="CHEBI:15378"/>
        <dbReference type="ChEBI" id="CHEBI:30616"/>
        <dbReference type="ChEBI" id="CHEBI:43474"/>
        <dbReference type="ChEBI" id="CHEBI:456216"/>
        <dbReference type="EC" id="3.6.4.13"/>
    </reaction>
</comment>
<sequence>MLKFDPQLIANVEKYGIHKLYKLQEQAIPIILDDAYKNVLIASETGSGKSLAYMLPLLQMIMNDMTNDTLGNNPVAIILVPNMILAHQVCNVLLQLIRNLPITVDIVDNIETQKMPEILIGTTIKVLRKLKIYGMNFKQFIFNHIKYLVLDECDQIVEQINRTELKEFLKYTKNRIKTICAAATISTAGTKSVKNTMMILFKKLKIVSSSNLHSIPLHVTPEFIYFEDDEDRSSKLLDYIKKMNSEIMLVFCNTVASCNKLAETISNAEVPLQEQIEILNLEQGCGRAGRDMQQSKSIAFWTNENLDFYKMLISNKETYAIFM</sequence>
<dbReference type="SUPFAM" id="SSF52540">
    <property type="entry name" value="P-loop containing nucleoside triphosphate hydrolases"/>
    <property type="match status" value="2"/>
</dbReference>
<evidence type="ECO:0000256" key="1">
    <source>
        <dbReference type="ARBA" id="ARBA00022741"/>
    </source>
</evidence>
<comment type="caution">
    <text evidence="6">The sequence shown here is derived from an EMBL/GenBank/DDBJ whole genome shotgun (WGS) entry which is preliminary data.</text>
</comment>
<protein>
    <recommendedName>
        <fullName evidence="4">ATP-dependent RNA helicase</fullName>
        <ecNumber evidence="4">3.6.4.13</ecNumber>
    </recommendedName>
</protein>
<dbReference type="EMBL" id="JALLKP010000002">
    <property type="protein sequence ID" value="KAK2196843.1"/>
    <property type="molecule type" value="Genomic_DNA"/>
</dbReference>
<dbReference type="KEGG" id="bdw:94336390"/>
<dbReference type="PANTHER" id="PTHR24031">
    <property type="entry name" value="RNA HELICASE"/>
    <property type="match status" value="1"/>
</dbReference>
<dbReference type="GO" id="GO:0005524">
    <property type="term" value="F:ATP binding"/>
    <property type="evidence" value="ECO:0007669"/>
    <property type="project" value="UniProtKB-UniRule"/>
</dbReference>
<keyword evidence="1 4" id="KW-0547">Nucleotide-binding</keyword>
<keyword evidence="3 4" id="KW-0067">ATP-binding</keyword>
<keyword evidence="2 4" id="KW-0378">Hydrolase</keyword>
<dbReference type="GO" id="GO:0016787">
    <property type="term" value="F:hydrolase activity"/>
    <property type="evidence" value="ECO:0007669"/>
    <property type="project" value="UniProtKB-KW"/>
</dbReference>
<feature type="domain" description="Helicase ATP-binding" evidence="5">
    <location>
        <begin position="30"/>
        <end position="203"/>
    </location>
</feature>
<evidence type="ECO:0000256" key="3">
    <source>
        <dbReference type="ARBA" id="ARBA00022840"/>
    </source>
</evidence>
<dbReference type="GeneID" id="94336390"/>
<dbReference type="GO" id="GO:0003724">
    <property type="term" value="F:RNA helicase activity"/>
    <property type="evidence" value="ECO:0007669"/>
    <property type="project" value="UniProtKB-EC"/>
</dbReference>
<comment type="function">
    <text evidence="4">RNA helicase.</text>
</comment>
<dbReference type="AlphaFoldDB" id="A0AAD9PM00"/>
<dbReference type="SMART" id="SM00487">
    <property type="entry name" value="DEXDc"/>
    <property type="match status" value="1"/>
</dbReference>
<dbReference type="GO" id="GO:0003723">
    <property type="term" value="F:RNA binding"/>
    <property type="evidence" value="ECO:0007669"/>
    <property type="project" value="UniProtKB-UniRule"/>
</dbReference>
<organism evidence="6 7">
    <name type="scientific">Babesia duncani</name>
    <dbReference type="NCBI Taxonomy" id="323732"/>
    <lineage>
        <taxon>Eukaryota</taxon>
        <taxon>Sar</taxon>
        <taxon>Alveolata</taxon>
        <taxon>Apicomplexa</taxon>
        <taxon>Aconoidasida</taxon>
        <taxon>Piroplasmida</taxon>
        <taxon>Babesiidae</taxon>
        <taxon>Babesia</taxon>
    </lineage>
</organism>